<dbReference type="Proteomes" id="UP000510643">
    <property type="component" value="Chromosome"/>
</dbReference>
<evidence type="ECO:0000313" key="2">
    <source>
        <dbReference type="Proteomes" id="UP000510643"/>
    </source>
</evidence>
<sequence>MKKIIYLSIIVLTSCHYKNDELKILNNSSSSLCYETVIFNIKDSMYYLGPASDKLATEQIKSPIVKTSIRSKINNEKYNGILYIYFLPCNKREEFWNNTDSIMKKQIDNIKMLKFTEEQLDSIDWLVIYN</sequence>
<protein>
    <submittedName>
        <fullName evidence="1">Uncharacterized protein</fullName>
    </submittedName>
</protein>
<dbReference type="KEGG" id="efal:FH779_04470"/>
<proteinExistence type="predicted"/>
<dbReference type="GeneID" id="78400696"/>
<organism evidence="1 2">
    <name type="scientific">Empedobacter falsenii</name>
    <dbReference type="NCBI Taxonomy" id="343874"/>
    <lineage>
        <taxon>Bacteria</taxon>
        <taxon>Pseudomonadati</taxon>
        <taxon>Bacteroidota</taxon>
        <taxon>Flavobacteriia</taxon>
        <taxon>Flavobacteriales</taxon>
        <taxon>Weeksellaceae</taxon>
        <taxon>Empedobacter</taxon>
    </lineage>
</organism>
<dbReference type="RefSeq" id="WP_180906214.1">
    <property type="nucleotide sequence ID" value="NZ_CP040908.1"/>
</dbReference>
<accession>A0A7H9DQC9</accession>
<keyword evidence="2" id="KW-1185">Reference proteome</keyword>
<gene>
    <name evidence="1" type="ORF">FH779_04470</name>
</gene>
<reference evidence="1 2" key="1">
    <citation type="submission" date="2019-06" db="EMBL/GenBank/DDBJ databases">
        <title>Emergence of pandrug resistant Empedobacter falsenii in China.</title>
        <authorList>
            <person name="Dong N."/>
            <person name="Chen S."/>
            <person name="Zhang R."/>
        </authorList>
    </citation>
    <scope>NUCLEOTIDE SEQUENCE [LARGE SCALE GENOMIC DNA]</scope>
    <source>
        <strain evidence="1 2">1681-1</strain>
    </source>
</reference>
<dbReference type="AlphaFoldDB" id="A0A7H9DQC9"/>
<dbReference type="EMBL" id="CP040908">
    <property type="protein sequence ID" value="QLL57382.1"/>
    <property type="molecule type" value="Genomic_DNA"/>
</dbReference>
<evidence type="ECO:0000313" key="1">
    <source>
        <dbReference type="EMBL" id="QLL57382.1"/>
    </source>
</evidence>
<dbReference type="PROSITE" id="PS51257">
    <property type="entry name" value="PROKAR_LIPOPROTEIN"/>
    <property type="match status" value="1"/>
</dbReference>
<name>A0A7H9DQC9_9FLAO</name>